<protein>
    <submittedName>
        <fullName evidence="1">Uncharacterized protein</fullName>
    </submittedName>
</protein>
<comment type="caution">
    <text evidence="1">The sequence shown here is derived from an EMBL/GenBank/DDBJ whole genome shotgun (WGS) entry which is preliminary data.</text>
</comment>
<dbReference type="Gene3D" id="3.80.10.10">
    <property type="entry name" value="Ribonuclease Inhibitor"/>
    <property type="match status" value="1"/>
</dbReference>
<proteinExistence type="predicted"/>
<gene>
    <name evidence="1" type="ORF">KI688_010456</name>
</gene>
<sequence length="644" mass="74141">MDPFEYMKRPEFFQMCQSFCLWTLSEERLLAKKGVLTGYYQVLLFREVNWSLSSFIFDQLQTLTLPVSDLDRYYGVMDRLGNLGRLVVCVDQAIKCNWDIFRNTTPESRAATEARQKSLLRAMVRFVEDHTTRFPGRLKTLGWSRTLYSPDPTLTCRERVELEMLRLLTPIRRPTTVTSDTLNHIWAHLPSTDLGYVRSIEDFRLPMFWITVGGIQDCRRLLQRCRVLDSLHMATVGQGVFDWAVQETKDLGHSLVPLRRIEITEIKKKPLTDELDDIGRAFSQTIETIKVVMTKLDDIPPRPVYVGRRWVELPALTHLEVAAKRNQLIMDRTLFRRCLRLRTVDLTDETFQYYCKGIVTCMPGDLPCLESLRLFGWSALTFHPATLHSTQALKKLTLGIANLEICSNIKYYIPSDEELIESFDFQDKFTTQQGHTYSTLRPPWTWDWYLPNLEHLTLTAEFAYRFKFRMLHGCPSLVYLDLDYKRVDNLPIGRILSDGELMLPIIGSGHSHLPGAARQAVVAPALQNVRLGGLWTIYDYLLPQFFTVMLPNLKSFEGEDVDGITLDGLVDVVKSSPNKIKELRLPASLAPVRDGRRRNRAGLVVSNGIPRMREEEEEEARLVEIRFGPARYILLKSVIGEGKA</sequence>
<dbReference type="OrthoDB" id="2423977at2759"/>
<evidence type="ECO:0000313" key="2">
    <source>
        <dbReference type="Proteomes" id="UP000707451"/>
    </source>
</evidence>
<dbReference type="InterPro" id="IPR032675">
    <property type="entry name" value="LRR_dom_sf"/>
</dbReference>
<accession>A0A9P7Y0G3</accession>
<evidence type="ECO:0000313" key="1">
    <source>
        <dbReference type="EMBL" id="KAG9069553.1"/>
    </source>
</evidence>
<dbReference type="AlphaFoldDB" id="A0A9P7Y0G3"/>
<dbReference type="EMBL" id="JAHRHY010000005">
    <property type="protein sequence ID" value="KAG9069553.1"/>
    <property type="molecule type" value="Genomic_DNA"/>
</dbReference>
<organism evidence="1 2">
    <name type="scientific">Linnemannia hyalina</name>
    <dbReference type="NCBI Taxonomy" id="64524"/>
    <lineage>
        <taxon>Eukaryota</taxon>
        <taxon>Fungi</taxon>
        <taxon>Fungi incertae sedis</taxon>
        <taxon>Mucoromycota</taxon>
        <taxon>Mortierellomycotina</taxon>
        <taxon>Mortierellomycetes</taxon>
        <taxon>Mortierellales</taxon>
        <taxon>Mortierellaceae</taxon>
        <taxon>Linnemannia</taxon>
    </lineage>
</organism>
<name>A0A9P7Y0G3_9FUNG</name>
<dbReference type="Proteomes" id="UP000707451">
    <property type="component" value="Unassembled WGS sequence"/>
</dbReference>
<dbReference type="SUPFAM" id="SSF52058">
    <property type="entry name" value="L domain-like"/>
    <property type="match status" value="1"/>
</dbReference>
<reference evidence="1" key="1">
    <citation type="submission" date="2021-06" db="EMBL/GenBank/DDBJ databases">
        <title>Genome Sequence of Mortierella hyaline Strain SCG-10, a Cold-Adapted, Nitrate-Reducing Fungus Isolated from Soil in Minnesota, USA.</title>
        <authorList>
            <person name="Aldossari N."/>
        </authorList>
    </citation>
    <scope>NUCLEOTIDE SEQUENCE</scope>
    <source>
        <strain evidence="1">SCG-10</strain>
    </source>
</reference>
<keyword evidence="2" id="KW-1185">Reference proteome</keyword>